<comment type="caution">
    <text evidence="2">The sequence shown here is derived from an EMBL/GenBank/DDBJ whole genome shotgun (WGS) entry which is preliminary data.</text>
</comment>
<dbReference type="Gene3D" id="1.10.10.10">
    <property type="entry name" value="Winged helix-like DNA-binding domain superfamily/Winged helix DNA-binding domain"/>
    <property type="match status" value="1"/>
</dbReference>
<dbReference type="SUPFAM" id="SSF53067">
    <property type="entry name" value="Actin-like ATPase domain"/>
    <property type="match status" value="1"/>
</dbReference>
<gene>
    <name evidence="2" type="ORF">GCM10011387_13440</name>
</gene>
<dbReference type="Gene3D" id="3.30.420.40">
    <property type="match status" value="2"/>
</dbReference>
<comment type="similarity">
    <text evidence="1">Belongs to the ROK (NagC/XylR) family.</text>
</comment>
<dbReference type="SUPFAM" id="SSF46785">
    <property type="entry name" value="Winged helix' DNA-binding domain"/>
    <property type="match status" value="1"/>
</dbReference>
<dbReference type="InterPro" id="IPR000600">
    <property type="entry name" value="ROK"/>
</dbReference>
<evidence type="ECO:0000313" key="3">
    <source>
        <dbReference type="Proteomes" id="UP000651668"/>
    </source>
</evidence>
<reference evidence="2" key="2">
    <citation type="submission" date="2020-09" db="EMBL/GenBank/DDBJ databases">
        <authorList>
            <person name="Sun Q."/>
            <person name="Zhou Y."/>
        </authorList>
    </citation>
    <scope>NUCLEOTIDE SEQUENCE</scope>
    <source>
        <strain evidence="2">CGMCC 1.15343</strain>
    </source>
</reference>
<accession>A0A916U6L8</accession>
<dbReference type="AlphaFoldDB" id="A0A916U6L8"/>
<dbReference type="RefSeq" id="WP_188626105.1">
    <property type="nucleotide sequence ID" value="NZ_BMIL01000004.1"/>
</dbReference>
<dbReference type="Proteomes" id="UP000651668">
    <property type="component" value="Unassembled WGS sequence"/>
</dbReference>
<organism evidence="2 3">
    <name type="scientific">Pedobacter quisquiliarum</name>
    <dbReference type="NCBI Taxonomy" id="1834438"/>
    <lineage>
        <taxon>Bacteria</taxon>
        <taxon>Pseudomonadati</taxon>
        <taxon>Bacteroidota</taxon>
        <taxon>Sphingobacteriia</taxon>
        <taxon>Sphingobacteriales</taxon>
        <taxon>Sphingobacteriaceae</taxon>
        <taxon>Pedobacter</taxon>
    </lineage>
</organism>
<proteinExistence type="inferred from homology"/>
<dbReference type="InterPro" id="IPR036388">
    <property type="entry name" value="WH-like_DNA-bd_sf"/>
</dbReference>
<reference evidence="2" key="1">
    <citation type="journal article" date="2014" name="Int. J. Syst. Evol. Microbiol.">
        <title>Complete genome sequence of Corynebacterium casei LMG S-19264T (=DSM 44701T), isolated from a smear-ripened cheese.</title>
        <authorList>
            <consortium name="US DOE Joint Genome Institute (JGI-PGF)"/>
            <person name="Walter F."/>
            <person name="Albersmeier A."/>
            <person name="Kalinowski J."/>
            <person name="Ruckert C."/>
        </authorList>
    </citation>
    <scope>NUCLEOTIDE SEQUENCE</scope>
    <source>
        <strain evidence="2">CGMCC 1.15343</strain>
    </source>
</reference>
<sequence>MNAIEEKSQWLKNDIIKQLYYKHPLSLTELSKLSNKSLPLITKIVQQLVAEGYVIEQGLGPSTGGRRASRFLLNADKQKFIVSVAMDQFITRMMICDLRNTSRSEIASMELPLMNNPEATTQLATFIQSNLAASGIPKTQLLGVGIGIPGFVNAELGISHSYLPTNDGSPLAAYLSAELQLPVFIDNDSSLIALAEFRYGAAVGKRNVMVANIGWGTGLGMIVNGQLYRGSSGYAGEFSHIPLSKSDDLCSCGKRGCLEVETSLSVMTERAKAAIASGAATSMRQLAADKSRNIEQVFLEAAKAHDPLAVSILSEAAFMIGKGLSTLIHIMNPECIVLSGRAAVAGKVLLPPIQQALNEFCIPRIASQTTIVQSELAENAELLAAASLVMEQAEFK</sequence>
<protein>
    <submittedName>
        <fullName evidence="2">Transcriptional regulator</fullName>
    </submittedName>
</protein>
<dbReference type="EMBL" id="BMIL01000004">
    <property type="protein sequence ID" value="GGC61128.1"/>
    <property type="molecule type" value="Genomic_DNA"/>
</dbReference>
<evidence type="ECO:0000256" key="1">
    <source>
        <dbReference type="ARBA" id="ARBA00006479"/>
    </source>
</evidence>
<dbReference type="PANTHER" id="PTHR18964">
    <property type="entry name" value="ROK (REPRESSOR, ORF, KINASE) FAMILY"/>
    <property type="match status" value="1"/>
</dbReference>
<dbReference type="Pfam" id="PF00480">
    <property type="entry name" value="ROK"/>
    <property type="match status" value="1"/>
</dbReference>
<keyword evidence="3" id="KW-1185">Reference proteome</keyword>
<name>A0A916U6L8_9SPHI</name>
<dbReference type="InterPro" id="IPR043129">
    <property type="entry name" value="ATPase_NBD"/>
</dbReference>
<evidence type="ECO:0000313" key="2">
    <source>
        <dbReference type="EMBL" id="GGC61128.1"/>
    </source>
</evidence>
<dbReference type="PANTHER" id="PTHR18964:SF149">
    <property type="entry name" value="BIFUNCTIONAL UDP-N-ACETYLGLUCOSAMINE 2-EPIMERASE_N-ACETYLMANNOSAMINE KINASE"/>
    <property type="match status" value="1"/>
</dbReference>
<dbReference type="InterPro" id="IPR036390">
    <property type="entry name" value="WH_DNA-bd_sf"/>
</dbReference>